<protein>
    <submittedName>
        <fullName evidence="1">Uncharacterized protein</fullName>
    </submittedName>
</protein>
<sequence>MKHFEMIDGHVVNTLSIEQVQPILCAFPSEDSDAEEGDVIGACIITHSAEFSTREHTPEEIHKQYLS</sequence>
<dbReference type="Proteomes" id="UP001155057">
    <property type="component" value="Unassembled WGS sequence"/>
</dbReference>
<evidence type="ECO:0000313" key="2">
    <source>
        <dbReference type="Proteomes" id="UP001155057"/>
    </source>
</evidence>
<dbReference type="RefSeq" id="WP_259124419.1">
    <property type="nucleotide sequence ID" value="NZ_JANUAE010000015.1"/>
</dbReference>
<gene>
    <name evidence="1" type="ORF">GGP61_003213</name>
</gene>
<dbReference type="AlphaFoldDB" id="A0A9X2TGF6"/>
<dbReference type="EMBL" id="JANUAE010000015">
    <property type="protein sequence ID" value="MCS3711580.1"/>
    <property type="molecule type" value="Genomic_DNA"/>
</dbReference>
<name>A0A9X2TGF6_9BACT</name>
<accession>A0A9X2TGF6</accession>
<organism evidence="1 2">
    <name type="scientific">Salinibacter ruber</name>
    <dbReference type="NCBI Taxonomy" id="146919"/>
    <lineage>
        <taxon>Bacteria</taxon>
        <taxon>Pseudomonadati</taxon>
        <taxon>Rhodothermota</taxon>
        <taxon>Rhodothermia</taxon>
        <taxon>Rhodothermales</taxon>
        <taxon>Salinibacteraceae</taxon>
        <taxon>Salinibacter</taxon>
    </lineage>
</organism>
<evidence type="ECO:0000313" key="1">
    <source>
        <dbReference type="EMBL" id="MCS3711580.1"/>
    </source>
</evidence>
<proteinExistence type="predicted"/>
<reference evidence="1" key="1">
    <citation type="submission" date="2022-08" db="EMBL/GenBank/DDBJ databases">
        <title>Genomic Encyclopedia of Type Strains, Phase V (KMG-V): Genome sequencing to study the core and pangenomes of soil and plant-associated prokaryotes.</title>
        <authorList>
            <person name="Whitman W."/>
        </authorList>
    </citation>
    <scope>NUCLEOTIDE SEQUENCE</scope>
    <source>
        <strain evidence="1">SP3049</strain>
    </source>
</reference>
<comment type="caution">
    <text evidence="1">The sequence shown here is derived from an EMBL/GenBank/DDBJ whole genome shotgun (WGS) entry which is preliminary data.</text>
</comment>